<evidence type="ECO:0000259" key="6">
    <source>
        <dbReference type="PROSITE" id="PS50893"/>
    </source>
</evidence>
<dbReference type="Proteomes" id="UP000830198">
    <property type="component" value="Chromosome"/>
</dbReference>
<keyword evidence="3" id="KW-0536">Nodulation</keyword>
<dbReference type="CDD" id="cd03230">
    <property type="entry name" value="ABC_DR_subfamily_A"/>
    <property type="match status" value="1"/>
</dbReference>
<protein>
    <submittedName>
        <fullName evidence="7">ABC transporter ATP-binding protein</fullName>
    </submittedName>
</protein>
<accession>A0ABY4I926</accession>
<sequence length="307" mass="33905">MDTVILQHVSKSYVKAGPPALEDVSFSVKKGELFGLIGPDGAGKSTIFRILTTLLLSDKGTATVAGYDVVKHYHEIRSCVGYMPGKFSLYQDLTIEENLHFFATLFGTTVAANYALIKDIYEQIAPFKNRRAGKLSGGMKQKLALCCALIHRPEVLFLDEPTTGVDAVSRREFWEMLQRLKREGITIVVSTPYMDEASLCERIALIQTGRILSIDTPANIISAYPGKLYALMAAKVHLLLKDTRQYAGIAQCYAAGDTLHLSFKNEETDHPAALLSWLESKGHQGVHIKAITPDIEDCFIAKTSIHE</sequence>
<dbReference type="PROSITE" id="PS50893">
    <property type="entry name" value="ABC_TRANSPORTER_2"/>
    <property type="match status" value="1"/>
</dbReference>
<dbReference type="InterPro" id="IPR003593">
    <property type="entry name" value="AAA+_ATPase"/>
</dbReference>
<keyword evidence="4" id="KW-0547">Nucleotide-binding</keyword>
<dbReference type="RefSeq" id="WP_247814586.1">
    <property type="nucleotide sequence ID" value="NZ_CP095855.1"/>
</dbReference>
<reference evidence="7 8" key="1">
    <citation type="submission" date="2022-04" db="EMBL/GenBank/DDBJ databases">
        <title>The arsenic-methylating capacity of Chitinophaga filiformis YT5 during chitin decomposition.</title>
        <authorList>
            <person name="Chen G."/>
            <person name="Liang Y."/>
        </authorList>
    </citation>
    <scope>NUCLEOTIDE SEQUENCE [LARGE SCALE GENOMIC DNA]</scope>
    <source>
        <strain evidence="7 8">YT5</strain>
    </source>
</reference>
<dbReference type="InterPro" id="IPR027417">
    <property type="entry name" value="P-loop_NTPase"/>
</dbReference>
<dbReference type="Gene3D" id="3.40.50.300">
    <property type="entry name" value="P-loop containing nucleotide triphosphate hydrolases"/>
    <property type="match status" value="1"/>
</dbReference>
<evidence type="ECO:0000256" key="5">
    <source>
        <dbReference type="ARBA" id="ARBA00022840"/>
    </source>
</evidence>
<dbReference type="PROSITE" id="PS00211">
    <property type="entry name" value="ABC_TRANSPORTER_1"/>
    <property type="match status" value="1"/>
</dbReference>
<proteinExistence type="inferred from homology"/>
<dbReference type="PANTHER" id="PTHR42711:SF5">
    <property type="entry name" value="ABC TRANSPORTER ATP-BINDING PROTEIN NATA"/>
    <property type="match status" value="1"/>
</dbReference>
<keyword evidence="5 7" id="KW-0067">ATP-binding</keyword>
<dbReference type="SUPFAM" id="SSF52540">
    <property type="entry name" value="P-loop containing nucleoside triphosphate hydrolases"/>
    <property type="match status" value="1"/>
</dbReference>
<gene>
    <name evidence="7" type="ORF">MYF79_14030</name>
</gene>
<dbReference type="InterPro" id="IPR017871">
    <property type="entry name" value="ABC_transporter-like_CS"/>
</dbReference>
<dbReference type="SMART" id="SM00382">
    <property type="entry name" value="AAA"/>
    <property type="match status" value="1"/>
</dbReference>
<evidence type="ECO:0000313" key="8">
    <source>
        <dbReference type="Proteomes" id="UP000830198"/>
    </source>
</evidence>
<feature type="domain" description="ABC transporter" evidence="6">
    <location>
        <begin position="4"/>
        <end position="233"/>
    </location>
</feature>
<keyword evidence="2" id="KW-0813">Transport</keyword>
<dbReference type="EMBL" id="CP095855">
    <property type="protein sequence ID" value="UPK72407.1"/>
    <property type="molecule type" value="Genomic_DNA"/>
</dbReference>
<evidence type="ECO:0000256" key="1">
    <source>
        <dbReference type="ARBA" id="ARBA00005417"/>
    </source>
</evidence>
<evidence type="ECO:0000256" key="4">
    <source>
        <dbReference type="ARBA" id="ARBA00022741"/>
    </source>
</evidence>
<evidence type="ECO:0000256" key="2">
    <source>
        <dbReference type="ARBA" id="ARBA00022448"/>
    </source>
</evidence>
<dbReference type="InterPro" id="IPR050763">
    <property type="entry name" value="ABC_transporter_ATP-binding"/>
</dbReference>
<dbReference type="PANTHER" id="PTHR42711">
    <property type="entry name" value="ABC TRANSPORTER ATP-BINDING PROTEIN"/>
    <property type="match status" value="1"/>
</dbReference>
<dbReference type="InterPro" id="IPR003439">
    <property type="entry name" value="ABC_transporter-like_ATP-bd"/>
</dbReference>
<dbReference type="Pfam" id="PF00005">
    <property type="entry name" value="ABC_tran"/>
    <property type="match status" value="1"/>
</dbReference>
<dbReference type="GO" id="GO:0005524">
    <property type="term" value="F:ATP binding"/>
    <property type="evidence" value="ECO:0007669"/>
    <property type="project" value="UniProtKB-KW"/>
</dbReference>
<comment type="similarity">
    <text evidence="1">Belongs to the ABC transporter superfamily.</text>
</comment>
<organism evidence="7 8">
    <name type="scientific">Chitinophaga filiformis</name>
    <name type="common">Myxococcus filiformis</name>
    <name type="synonym">Flexibacter filiformis</name>
    <dbReference type="NCBI Taxonomy" id="104663"/>
    <lineage>
        <taxon>Bacteria</taxon>
        <taxon>Pseudomonadati</taxon>
        <taxon>Bacteroidota</taxon>
        <taxon>Chitinophagia</taxon>
        <taxon>Chitinophagales</taxon>
        <taxon>Chitinophagaceae</taxon>
        <taxon>Chitinophaga</taxon>
    </lineage>
</organism>
<keyword evidence="8" id="KW-1185">Reference proteome</keyword>
<evidence type="ECO:0000313" key="7">
    <source>
        <dbReference type="EMBL" id="UPK72407.1"/>
    </source>
</evidence>
<evidence type="ECO:0000256" key="3">
    <source>
        <dbReference type="ARBA" id="ARBA00022458"/>
    </source>
</evidence>
<name>A0ABY4I926_CHIFI</name>